<keyword evidence="12" id="KW-1185">Reference proteome</keyword>
<dbReference type="SUPFAM" id="SSF74653">
    <property type="entry name" value="TolA/TonB C-terminal domain"/>
    <property type="match status" value="1"/>
</dbReference>
<sequence>MKSLLAGIFILCPLYGFCQGSVWLDKDLNQIDDSTNAEYFYNPDRVEQYSMGEDIVSVYYINYVSGQLYKTAGYKKKFRGTREGKEQTWDSAGQLISEGNYHDGSKVGLWKEWYADGSPKSEIEWVEEDHLIMQFYDSAGLHSVVDGDGLYYYNTKEITHNGQVKGGKKDQVWTGFEEGRKVYEESYEDGEFIHGKSFLEDGSEIRYTVLIKSTEYKAGKENLYDMIRRNMVYPEYSMSMGDQGKVYVEFTIDKDGTPQDLRVVRGISPELDKEALRVLGKMGMWNPALHRGIPVSQKVIIPIVFMLE</sequence>
<dbReference type="PANTHER" id="PTHR33446">
    <property type="entry name" value="PROTEIN TONB-RELATED"/>
    <property type="match status" value="1"/>
</dbReference>
<dbReference type="GO" id="GO:0055085">
    <property type="term" value="P:transmembrane transport"/>
    <property type="evidence" value="ECO:0007669"/>
    <property type="project" value="InterPro"/>
</dbReference>
<organism evidence="11 12">
    <name type="scientific">Fulvivirga sedimenti</name>
    <dbReference type="NCBI Taxonomy" id="2879465"/>
    <lineage>
        <taxon>Bacteria</taxon>
        <taxon>Pseudomonadati</taxon>
        <taxon>Bacteroidota</taxon>
        <taxon>Cytophagia</taxon>
        <taxon>Cytophagales</taxon>
        <taxon>Fulvivirgaceae</taxon>
        <taxon>Fulvivirga</taxon>
    </lineage>
</organism>
<dbReference type="SUPFAM" id="SSF82185">
    <property type="entry name" value="Histone H3 K4-specific methyltransferase SET7/9 N-terminal domain"/>
    <property type="match status" value="1"/>
</dbReference>
<reference evidence="11" key="1">
    <citation type="submission" date="2021-09" db="EMBL/GenBank/DDBJ databases">
        <title>Fulvivirga sp. isolated from coastal sediment.</title>
        <authorList>
            <person name="Yu H."/>
        </authorList>
    </citation>
    <scope>NUCLEOTIDE SEQUENCE</scope>
    <source>
        <strain evidence="11">1062</strain>
    </source>
</reference>
<comment type="similarity">
    <text evidence="2">Belongs to the TonB family.</text>
</comment>
<dbReference type="PROSITE" id="PS52015">
    <property type="entry name" value="TONB_CTD"/>
    <property type="match status" value="1"/>
</dbReference>
<keyword evidence="9" id="KW-0472">Membrane</keyword>
<proteinExistence type="inferred from homology"/>
<evidence type="ECO:0000259" key="10">
    <source>
        <dbReference type="PROSITE" id="PS52015"/>
    </source>
</evidence>
<evidence type="ECO:0000256" key="9">
    <source>
        <dbReference type="ARBA" id="ARBA00023136"/>
    </source>
</evidence>
<dbReference type="Proteomes" id="UP001139409">
    <property type="component" value="Unassembled WGS sequence"/>
</dbReference>
<comment type="subcellular location">
    <subcellularLocation>
        <location evidence="1">Cell inner membrane</location>
        <topology evidence="1">Single-pass membrane protein</topology>
        <orientation evidence="1">Periplasmic side</orientation>
    </subcellularLocation>
</comment>
<keyword evidence="3" id="KW-0813">Transport</keyword>
<evidence type="ECO:0000256" key="7">
    <source>
        <dbReference type="ARBA" id="ARBA00022927"/>
    </source>
</evidence>
<evidence type="ECO:0000256" key="4">
    <source>
        <dbReference type="ARBA" id="ARBA00022475"/>
    </source>
</evidence>
<dbReference type="InterPro" id="IPR006260">
    <property type="entry name" value="TonB/TolA_C"/>
</dbReference>
<dbReference type="GO" id="GO:0031992">
    <property type="term" value="F:energy transducer activity"/>
    <property type="evidence" value="ECO:0007669"/>
    <property type="project" value="TreeGrafter"/>
</dbReference>
<keyword evidence="5" id="KW-0997">Cell inner membrane</keyword>
<dbReference type="Pfam" id="PF03544">
    <property type="entry name" value="TonB_C"/>
    <property type="match status" value="1"/>
</dbReference>
<evidence type="ECO:0000256" key="2">
    <source>
        <dbReference type="ARBA" id="ARBA00006555"/>
    </source>
</evidence>
<dbReference type="Gene3D" id="3.30.1150.10">
    <property type="match status" value="1"/>
</dbReference>
<dbReference type="InterPro" id="IPR051045">
    <property type="entry name" value="TonB-dependent_transducer"/>
</dbReference>
<dbReference type="Gene3D" id="2.20.110.10">
    <property type="entry name" value="Histone H3 K4-specific methyltransferase SET7/9 N-terminal domain"/>
    <property type="match status" value="1"/>
</dbReference>
<name>A0A9X1HW93_9BACT</name>
<keyword evidence="4" id="KW-1003">Cell membrane</keyword>
<dbReference type="PANTHER" id="PTHR33446:SF2">
    <property type="entry name" value="PROTEIN TONB"/>
    <property type="match status" value="1"/>
</dbReference>
<evidence type="ECO:0000256" key="3">
    <source>
        <dbReference type="ARBA" id="ARBA00022448"/>
    </source>
</evidence>
<comment type="caution">
    <text evidence="11">The sequence shown here is derived from an EMBL/GenBank/DDBJ whole genome shotgun (WGS) entry which is preliminary data.</text>
</comment>
<dbReference type="RefSeq" id="WP_225698800.1">
    <property type="nucleotide sequence ID" value="NZ_JAIXNE010000005.1"/>
</dbReference>
<dbReference type="EMBL" id="JAIXNE010000005">
    <property type="protein sequence ID" value="MCA6077937.1"/>
    <property type="molecule type" value="Genomic_DNA"/>
</dbReference>
<dbReference type="AlphaFoldDB" id="A0A9X1HW93"/>
<gene>
    <name evidence="11" type="ORF">LDX50_23880</name>
</gene>
<dbReference type="InterPro" id="IPR037682">
    <property type="entry name" value="TonB_C"/>
</dbReference>
<evidence type="ECO:0000256" key="6">
    <source>
        <dbReference type="ARBA" id="ARBA00022692"/>
    </source>
</evidence>
<dbReference type="GO" id="GO:0015031">
    <property type="term" value="P:protein transport"/>
    <property type="evidence" value="ECO:0007669"/>
    <property type="project" value="UniProtKB-KW"/>
</dbReference>
<evidence type="ECO:0000256" key="5">
    <source>
        <dbReference type="ARBA" id="ARBA00022519"/>
    </source>
</evidence>
<dbReference type="GO" id="GO:0098797">
    <property type="term" value="C:plasma membrane protein complex"/>
    <property type="evidence" value="ECO:0007669"/>
    <property type="project" value="TreeGrafter"/>
</dbReference>
<evidence type="ECO:0000313" key="11">
    <source>
        <dbReference type="EMBL" id="MCA6077937.1"/>
    </source>
</evidence>
<keyword evidence="8" id="KW-1133">Transmembrane helix</keyword>
<dbReference type="NCBIfam" id="TIGR01352">
    <property type="entry name" value="tonB_Cterm"/>
    <property type="match status" value="1"/>
</dbReference>
<protein>
    <submittedName>
        <fullName evidence="11">TonB family protein</fullName>
    </submittedName>
</protein>
<keyword evidence="7" id="KW-0653">Protein transport</keyword>
<accession>A0A9X1HW93</accession>
<evidence type="ECO:0000256" key="1">
    <source>
        <dbReference type="ARBA" id="ARBA00004383"/>
    </source>
</evidence>
<feature type="domain" description="TonB C-terminal" evidence="10">
    <location>
        <begin position="218"/>
        <end position="308"/>
    </location>
</feature>
<evidence type="ECO:0000256" key="8">
    <source>
        <dbReference type="ARBA" id="ARBA00022989"/>
    </source>
</evidence>
<evidence type="ECO:0000313" key="12">
    <source>
        <dbReference type="Proteomes" id="UP001139409"/>
    </source>
</evidence>
<keyword evidence="6" id="KW-0812">Transmembrane</keyword>